<dbReference type="AlphaFoldDB" id="A0A6C0H793"/>
<proteinExistence type="predicted"/>
<dbReference type="EMBL" id="MN739892">
    <property type="protein sequence ID" value="QHT76267.1"/>
    <property type="molecule type" value="Genomic_DNA"/>
</dbReference>
<name>A0A6C0H793_9ZZZZ</name>
<sequence>MEANTNVSPTAPPLSLVYIHIGKTLPDYIFDSIYQTLLINQYAVRVYVVVDDTLVSTVRDTIYNFNLPLYSKQAFYFGNVVEIVPLSALETRLQNDTSFSQYQNTLQQRYAGVGQFRDGFWVSTTSRFFYLQALMNVFQLHNCFHIENDIVMYESFVQIFTSVLSENDLSENDLSENDFGNILNKIWMVQDAPNRVVPSVIFFPTGSHASRLTHFIAETLSNANNFINDMDILVQYPDKLPLRIVPEDSRYCTIFDGAAIGQYLGGIDNRNVNETHPKTNTIGFINETSVFKPDTCHFTKRNVQTDNHTVPIKTILGSTKGSKQIFSVANAHVHSKELHRFSSVFDITHDKIVSGDRILGLCDFVIATRDIYNFHQHIEKYARDVIIVKDWKNVNIYALNEFFRKLSQKRKTNIVKLFIYTHILADFIENVLDKLDRTLEYVLYLHNSDHPFDFSYERLIVKPFIKHVYAQNIDYPIREPGANKLTLLPIGIANSMWKHGDLNAMFEVMTSTYKAKKTKNIYVNINPNTYGYRKDVLDVIRESGCWELSTNKPYIEYLRELAQHKFCLCLRGNGLDTHRFWESLYLGVIPVVFNNSETKCQNFLEYTKALGVPFVEIKENNLNIIPQRYHQDFFNETLYKQILQSSGCGIYNLPALQLDHYQYHD</sequence>
<evidence type="ECO:0008006" key="2">
    <source>
        <dbReference type="Google" id="ProtNLM"/>
    </source>
</evidence>
<evidence type="ECO:0000313" key="1">
    <source>
        <dbReference type="EMBL" id="QHT76267.1"/>
    </source>
</evidence>
<accession>A0A6C0H793</accession>
<protein>
    <recommendedName>
        <fullName evidence="2">Exostosin GT47 domain-containing protein</fullName>
    </recommendedName>
</protein>
<organism evidence="1">
    <name type="scientific">viral metagenome</name>
    <dbReference type="NCBI Taxonomy" id="1070528"/>
    <lineage>
        <taxon>unclassified sequences</taxon>
        <taxon>metagenomes</taxon>
        <taxon>organismal metagenomes</taxon>
    </lineage>
</organism>
<reference evidence="1" key="1">
    <citation type="journal article" date="2020" name="Nature">
        <title>Giant virus diversity and host interactions through global metagenomics.</title>
        <authorList>
            <person name="Schulz F."/>
            <person name="Roux S."/>
            <person name="Paez-Espino D."/>
            <person name="Jungbluth S."/>
            <person name="Walsh D.A."/>
            <person name="Denef V.J."/>
            <person name="McMahon K.D."/>
            <person name="Konstantinidis K.T."/>
            <person name="Eloe-Fadrosh E.A."/>
            <person name="Kyrpides N.C."/>
            <person name="Woyke T."/>
        </authorList>
    </citation>
    <scope>NUCLEOTIDE SEQUENCE</scope>
    <source>
        <strain evidence="1">GVMAG-M-3300023179-73</strain>
    </source>
</reference>